<sequence>MKSFLISLLCFLMMAQVINATLYEVEVSYWFQNTNCSGAPSETLSNQSSVNCVGLENEVWVQILPDGSSLAGQICEDSTCSTCEGAIESGVCFQGTDSNDGALISAQLTLKEVSSSPTPTPTSSVPKQTPTPSPKVPTTTSTPTTKQGSGNYDKVEINQQANVNIS</sequence>
<feature type="chain" id="PRO_5004029929" description="Secreted protein" evidence="2">
    <location>
        <begin position="21"/>
        <end position="166"/>
    </location>
</feature>
<dbReference type="RefSeq" id="XP_005707199.1">
    <property type="nucleotide sequence ID" value="XM_005707142.1"/>
</dbReference>
<keyword evidence="4" id="KW-1185">Reference proteome</keyword>
<reference evidence="4" key="1">
    <citation type="journal article" date="2013" name="Science">
        <title>Gene transfer from bacteria and archaea facilitated evolution of an extremophilic eukaryote.</title>
        <authorList>
            <person name="Schonknecht G."/>
            <person name="Chen W.H."/>
            <person name="Ternes C.M."/>
            <person name="Barbier G.G."/>
            <person name="Shrestha R.P."/>
            <person name="Stanke M."/>
            <person name="Brautigam A."/>
            <person name="Baker B.J."/>
            <person name="Banfield J.F."/>
            <person name="Garavito R.M."/>
            <person name="Carr K."/>
            <person name="Wilkerson C."/>
            <person name="Rensing S.A."/>
            <person name="Gagneul D."/>
            <person name="Dickenson N.E."/>
            <person name="Oesterhelt C."/>
            <person name="Lercher M.J."/>
            <person name="Weber A.P."/>
        </authorList>
    </citation>
    <scope>NUCLEOTIDE SEQUENCE [LARGE SCALE GENOMIC DNA]</scope>
    <source>
        <strain evidence="4">074W</strain>
    </source>
</reference>
<evidence type="ECO:0008006" key="5">
    <source>
        <dbReference type="Google" id="ProtNLM"/>
    </source>
</evidence>
<keyword evidence="2" id="KW-0732">Signal</keyword>
<dbReference type="EMBL" id="KB454497">
    <property type="protein sequence ID" value="EME30679.1"/>
    <property type="molecule type" value="Genomic_DNA"/>
</dbReference>
<feature type="signal peptide" evidence="2">
    <location>
        <begin position="1"/>
        <end position="20"/>
    </location>
</feature>
<dbReference type="AlphaFoldDB" id="M2Y4B7"/>
<dbReference type="OrthoDB" id="10395609at2759"/>
<accession>M2Y4B7</accession>
<feature type="compositionally biased region" description="Low complexity" evidence="1">
    <location>
        <begin position="136"/>
        <end position="147"/>
    </location>
</feature>
<name>M2Y4B7_GALSU</name>
<evidence type="ECO:0000313" key="3">
    <source>
        <dbReference type="EMBL" id="EME30679.1"/>
    </source>
</evidence>
<protein>
    <recommendedName>
        <fullName evidence="5">Secreted protein</fullName>
    </recommendedName>
</protein>
<feature type="compositionally biased region" description="Polar residues" evidence="1">
    <location>
        <begin position="157"/>
        <end position="166"/>
    </location>
</feature>
<organism evidence="3 4">
    <name type="scientific">Galdieria sulphuraria</name>
    <name type="common">Red alga</name>
    <dbReference type="NCBI Taxonomy" id="130081"/>
    <lineage>
        <taxon>Eukaryota</taxon>
        <taxon>Rhodophyta</taxon>
        <taxon>Bangiophyceae</taxon>
        <taxon>Galdieriales</taxon>
        <taxon>Galdieriaceae</taxon>
        <taxon>Galdieria</taxon>
    </lineage>
</organism>
<dbReference type="KEGG" id="gsl:Gasu_19260"/>
<dbReference type="GeneID" id="17089388"/>
<gene>
    <name evidence="3" type="ORF">Gasu_19260</name>
</gene>
<feature type="compositionally biased region" description="Low complexity" evidence="1">
    <location>
        <begin position="113"/>
        <end position="128"/>
    </location>
</feature>
<evidence type="ECO:0000256" key="2">
    <source>
        <dbReference type="SAM" id="SignalP"/>
    </source>
</evidence>
<dbReference type="Proteomes" id="UP000030680">
    <property type="component" value="Unassembled WGS sequence"/>
</dbReference>
<dbReference type="Gramene" id="EME30679">
    <property type="protein sequence ID" value="EME30679"/>
    <property type="gene ID" value="Gasu_19260"/>
</dbReference>
<evidence type="ECO:0000313" key="4">
    <source>
        <dbReference type="Proteomes" id="UP000030680"/>
    </source>
</evidence>
<evidence type="ECO:0000256" key="1">
    <source>
        <dbReference type="SAM" id="MobiDB-lite"/>
    </source>
</evidence>
<proteinExistence type="predicted"/>
<feature type="region of interest" description="Disordered" evidence="1">
    <location>
        <begin position="112"/>
        <end position="166"/>
    </location>
</feature>